<feature type="domain" description="C2H2-type" evidence="8">
    <location>
        <begin position="261"/>
        <end position="288"/>
    </location>
</feature>
<keyword evidence="3" id="KW-0677">Repeat</keyword>
<evidence type="ECO:0000259" key="8">
    <source>
        <dbReference type="PROSITE" id="PS50157"/>
    </source>
</evidence>
<dbReference type="PANTHER" id="PTHR24388">
    <property type="entry name" value="ZINC FINGER PROTEIN"/>
    <property type="match status" value="1"/>
</dbReference>
<gene>
    <name evidence="10" type="primary">LOC100198876</name>
</gene>
<evidence type="ECO:0000313" key="10">
    <source>
        <dbReference type="RefSeq" id="XP_065667160.1"/>
    </source>
</evidence>
<keyword evidence="6" id="KW-0539">Nucleus</keyword>
<evidence type="ECO:0000256" key="7">
    <source>
        <dbReference type="PROSITE-ProRule" id="PRU00042"/>
    </source>
</evidence>
<dbReference type="InterPro" id="IPR013087">
    <property type="entry name" value="Znf_C2H2_type"/>
</dbReference>
<dbReference type="SUPFAM" id="SSF57667">
    <property type="entry name" value="beta-beta-alpha zinc fingers"/>
    <property type="match status" value="3"/>
</dbReference>
<organism evidence="9 10">
    <name type="scientific">Hydra vulgaris</name>
    <name type="common">Hydra</name>
    <name type="synonym">Hydra attenuata</name>
    <dbReference type="NCBI Taxonomy" id="6087"/>
    <lineage>
        <taxon>Eukaryota</taxon>
        <taxon>Metazoa</taxon>
        <taxon>Cnidaria</taxon>
        <taxon>Hydrozoa</taxon>
        <taxon>Hydroidolina</taxon>
        <taxon>Anthoathecata</taxon>
        <taxon>Aplanulata</taxon>
        <taxon>Hydridae</taxon>
        <taxon>Hydra</taxon>
    </lineage>
</organism>
<comment type="subcellular location">
    <subcellularLocation>
        <location evidence="1">Nucleus</location>
    </subcellularLocation>
</comment>
<sequence>MPRSFLVKQFFENSSSKLPNASRFRSQSTYHSNGLVDRIDKMGFKKDLTSSEDCFDRLYTNQQCCNNFLLNRNAHKQRAYSPNNRLLNKSYNAFSKLDFNREGSLETFLGECNQVSMCDRSNRYSVSSKSRVAEFLTENFDQKETIIIVHPSDYDDALHDVQKVQFENKKLEGGKDILDFNYHNDPPQHIQKVPEIFNKIENEKLLSTKQIIIDASISQNDTLSKSKSGKPPRTFSCKYCVKDYMTLGALKMHIRTHTLPCKCPMCGKAFSRPWLLQGHVRTHTGEKPFKCSHCSRAFADRSNQRAHMQTHFESKKLECSKCCKTFIRFSQLSKHVLIGCEIENQAPVTS</sequence>
<dbReference type="Proteomes" id="UP001652625">
    <property type="component" value="Chromosome 11"/>
</dbReference>
<dbReference type="InterPro" id="IPR036236">
    <property type="entry name" value="Znf_C2H2_sf"/>
</dbReference>
<protein>
    <submittedName>
        <fullName evidence="10">Protein snail homolog Sna</fullName>
    </submittedName>
</protein>
<keyword evidence="5" id="KW-0862">Zinc</keyword>
<dbReference type="Gene3D" id="3.30.160.60">
    <property type="entry name" value="Classic Zinc Finger"/>
    <property type="match status" value="3"/>
</dbReference>
<dbReference type="RefSeq" id="XP_065667160.1">
    <property type="nucleotide sequence ID" value="XM_065811088.1"/>
</dbReference>
<reference evidence="10" key="1">
    <citation type="submission" date="2025-08" db="UniProtKB">
        <authorList>
            <consortium name="RefSeq"/>
        </authorList>
    </citation>
    <scope>IDENTIFICATION</scope>
</reference>
<name>A0ABM4CYW2_HYDVU</name>
<evidence type="ECO:0000256" key="6">
    <source>
        <dbReference type="ARBA" id="ARBA00023242"/>
    </source>
</evidence>
<dbReference type="GeneID" id="100198876"/>
<feature type="domain" description="C2H2-type" evidence="8">
    <location>
        <begin position="235"/>
        <end position="258"/>
    </location>
</feature>
<dbReference type="SMART" id="SM00355">
    <property type="entry name" value="ZnF_C2H2"/>
    <property type="match status" value="4"/>
</dbReference>
<dbReference type="InterPro" id="IPR050527">
    <property type="entry name" value="Snail/Krueppel_Znf"/>
</dbReference>
<evidence type="ECO:0000256" key="4">
    <source>
        <dbReference type="ARBA" id="ARBA00022771"/>
    </source>
</evidence>
<evidence type="ECO:0000256" key="2">
    <source>
        <dbReference type="ARBA" id="ARBA00022723"/>
    </source>
</evidence>
<evidence type="ECO:0000256" key="5">
    <source>
        <dbReference type="ARBA" id="ARBA00022833"/>
    </source>
</evidence>
<evidence type="ECO:0000256" key="3">
    <source>
        <dbReference type="ARBA" id="ARBA00022737"/>
    </source>
</evidence>
<keyword evidence="9" id="KW-1185">Reference proteome</keyword>
<evidence type="ECO:0000313" key="9">
    <source>
        <dbReference type="Proteomes" id="UP001652625"/>
    </source>
</evidence>
<dbReference type="PANTHER" id="PTHR24388:SF54">
    <property type="entry name" value="PROTEIN ESCARGOT"/>
    <property type="match status" value="1"/>
</dbReference>
<dbReference type="PROSITE" id="PS00028">
    <property type="entry name" value="ZINC_FINGER_C2H2_1"/>
    <property type="match status" value="3"/>
</dbReference>
<dbReference type="Pfam" id="PF00096">
    <property type="entry name" value="zf-C2H2"/>
    <property type="match status" value="3"/>
</dbReference>
<keyword evidence="2" id="KW-0479">Metal-binding</keyword>
<feature type="domain" description="C2H2-type" evidence="8">
    <location>
        <begin position="289"/>
        <end position="316"/>
    </location>
</feature>
<accession>A0ABM4CYW2</accession>
<proteinExistence type="predicted"/>
<keyword evidence="4 7" id="KW-0863">Zinc-finger</keyword>
<dbReference type="PROSITE" id="PS50157">
    <property type="entry name" value="ZINC_FINGER_C2H2_2"/>
    <property type="match status" value="3"/>
</dbReference>
<evidence type="ECO:0000256" key="1">
    <source>
        <dbReference type="ARBA" id="ARBA00004123"/>
    </source>
</evidence>